<evidence type="ECO:0000256" key="2">
    <source>
        <dbReference type="ARBA" id="ARBA00023136"/>
    </source>
</evidence>
<keyword evidence="6" id="KW-1185">Reference proteome</keyword>
<comment type="caution">
    <text evidence="5">The sequence shown here is derived from an EMBL/GenBank/DDBJ whole genome shotgun (WGS) entry which is preliminary data.</text>
</comment>
<keyword evidence="1" id="KW-0962">Peroxisome biogenesis</keyword>
<evidence type="ECO:0000256" key="3">
    <source>
        <dbReference type="ARBA" id="ARBA00023140"/>
    </source>
</evidence>
<evidence type="ECO:0000313" key="6">
    <source>
        <dbReference type="Proteomes" id="UP001182556"/>
    </source>
</evidence>
<dbReference type="AlphaFoldDB" id="A0AAD9D1B8"/>
<evidence type="ECO:0000313" key="5">
    <source>
        <dbReference type="EMBL" id="KAK1924180.1"/>
    </source>
</evidence>
<keyword evidence="2" id="KW-0472">Membrane</keyword>
<dbReference type="EMBL" id="JAODAN010000005">
    <property type="protein sequence ID" value="KAK1924180.1"/>
    <property type="molecule type" value="Genomic_DNA"/>
</dbReference>
<accession>A0AAD9D1B8</accession>
<dbReference type="GO" id="GO:0016559">
    <property type="term" value="P:peroxisome fission"/>
    <property type="evidence" value="ECO:0007669"/>
    <property type="project" value="InterPro"/>
</dbReference>
<gene>
    <name evidence="5" type="ORF">DB88DRAFT_489359</name>
</gene>
<evidence type="ECO:0000256" key="1">
    <source>
        <dbReference type="ARBA" id="ARBA00022593"/>
    </source>
</evidence>
<sequence length="265" mass="29784">MSFVAQTLLHPKVNQTLAVLATSLGREKVARLFQYLSRLLAWYFARRGSFVTADRFAGLKEGLAAGRKVIRLVKPIEFLQTAIKLTARPVTTSGRAGQVAHVTQIGRQVALAGYYTFEMLVWLGTNRALRVDKDRLTRLNRLAFKCWLTGISLSLISTGSSLVKLRADGRRFALANSVARREYQEKSPEDRVREEEERREKGRALLAQRQTLLSQLVMDSCDFWIPATTLGYTNLNEGVIGVLGALTSYMAIQIQWRKHASAARK</sequence>
<dbReference type="Proteomes" id="UP001182556">
    <property type="component" value="Unassembled WGS sequence"/>
</dbReference>
<evidence type="ECO:0000256" key="4">
    <source>
        <dbReference type="ARBA" id="ARBA00046271"/>
    </source>
</evidence>
<organism evidence="5 6">
    <name type="scientific">Papiliotrema laurentii</name>
    <name type="common">Cryptococcus laurentii</name>
    <dbReference type="NCBI Taxonomy" id="5418"/>
    <lineage>
        <taxon>Eukaryota</taxon>
        <taxon>Fungi</taxon>
        <taxon>Dikarya</taxon>
        <taxon>Basidiomycota</taxon>
        <taxon>Agaricomycotina</taxon>
        <taxon>Tremellomycetes</taxon>
        <taxon>Tremellales</taxon>
        <taxon>Rhynchogastremaceae</taxon>
        <taxon>Papiliotrema</taxon>
    </lineage>
</organism>
<dbReference type="GO" id="GO:0005778">
    <property type="term" value="C:peroxisomal membrane"/>
    <property type="evidence" value="ECO:0007669"/>
    <property type="project" value="UniProtKB-SubCell"/>
</dbReference>
<name>A0AAD9D1B8_PAPLA</name>
<reference evidence="5" key="1">
    <citation type="submission" date="2023-02" db="EMBL/GenBank/DDBJ databases">
        <title>Identification and recombinant expression of a fungal hydrolase from Papiliotrema laurentii that hydrolyzes apple cutin and clears colloidal polyester polyurethane.</title>
        <authorList>
            <consortium name="DOE Joint Genome Institute"/>
            <person name="Roman V.A."/>
            <person name="Bojanowski C."/>
            <person name="Crable B.R."/>
            <person name="Wagner D.N."/>
            <person name="Hung C.S."/>
            <person name="Nadeau L.J."/>
            <person name="Schratz L."/>
            <person name="Haridas S."/>
            <person name="Pangilinan J."/>
            <person name="Lipzen A."/>
            <person name="Na H."/>
            <person name="Yan M."/>
            <person name="Ng V."/>
            <person name="Grigoriev I.V."/>
            <person name="Spatafora J.W."/>
            <person name="Barlow D."/>
            <person name="Biffinger J."/>
            <person name="Kelley-Loughnane N."/>
            <person name="Varaljay V.A."/>
            <person name="Crookes-Goodson W.J."/>
        </authorList>
    </citation>
    <scope>NUCLEOTIDE SEQUENCE</scope>
    <source>
        <strain evidence="5">5307AH</strain>
    </source>
</reference>
<dbReference type="PANTHER" id="PTHR12652">
    <property type="entry name" value="PEROXISOMAL BIOGENESIS FACTOR 11"/>
    <property type="match status" value="1"/>
</dbReference>
<dbReference type="PANTHER" id="PTHR12652:SF50">
    <property type="entry name" value="PEROXIN 11"/>
    <property type="match status" value="1"/>
</dbReference>
<dbReference type="InterPro" id="IPR008733">
    <property type="entry name" value="PEX11"/>
</dbReference>
<protein>
    <submittedName>
        <fullName evidence="5">Peroxisomal biogenesis factor 11</fullName>
    </submittedName>
</protein>
<dbReference type="Pfam" id="PF05648">
    <property type="entry name" value="PEX11"/>
    <property type="match status" value="1"/>
</dbReference>
<comment type="subcellular location">
    <subcellularLocation>
        <location evidence="4">Peroxisome membrane</location>
    </subcellularLocation>
</comment>
<proteinExistence type="predicted"/>
<keyword evidence="3" id="KW-0576">Peroxisome</keyword>